<dbReference type="AlphaFoldDB" id="A0A151I8J0"/>
<feature type="compositionally biased region" description="Polar residues" evidence="2">
    <location>
        <begin position="201"/>
        <end position="212"/>
    </location>
</feature>
<dbReference type="PROSITE" id="PS50158">
    <property type="entry name" value="ZF_CCHC"/>
    <property type="match status" value="1"/>
</dbReference>
<keyword evidence="5" id="KW-1185">Reference proteome</keyword>
<organism evidence="4 5">
    <name type="scientific">Cyphomyrmex costatus</name>
    <dbReference type="NCBI Taxonomy" id="456900"/>
    <lineage>
        <taxon>Eukaryota</taxon>
        <taxon>Metazoa</taxon>
        <taxon>Ecdysozoa</taxon>
        <taxon>Arthropoda</taxon>
        <taxon>Hexapoda</taxon>
        <taxon>Insecta</taxon>
        <taxon>Pterygota</taxon>
        <taxon>Neoptera</taxon>
        <taxon>Endopterygota</taxon>
        <taxon>Hymenoptera</taxon>
        <taxon>Apocrita</taxon>
        <taxon>Aculeata</taxon>
        <taxon>Formicoidea</taxon>
        <taxon>Formicidae</taxon>
        <taxon>Myrmicinae</taxon>
        <taxon>Cyphomyrmex</taxon>
    </lineage>
</organism>
<dbReference type="GO" id="GO:0008270">
    <property type="term" value="F:zinc ion binding"/>
    <property type="evidence" value="ECO:0007669"/>
    <property type="project" value="UniProtKB-KW"/>
</dbReference>
<dbReference type="InterPro" id="IPR001878">
    <property type="entry name" value="Znf_CCHC"/>
</dbReference>
<dbReference type="SMART" id="SM00343">
    <property type="entry name" value="ZnF_C2HC"/>
    <property type="match status" value="1"/>
</dbReference>
<name>A0A151I8J0_9HYME</name>
<sequence length="225" mass="25643">MFSFYSAKESSALCEPKKESDAFFLYLKKSSALQMVCRIKLDSIKYKNYDNAASFFDNFEKSVNEVKAAGGTINEDEKLRYLLKALPPEFNFIGDLIDVLQEDQRTCEYVKSKVLIKTMESENNKSDKQSSNAFVADMRGKCFKCGGTGHKLKDCKKGQSHQVRGRGNQRNGGVFQRGVGRGYERDGYRGFRRGSYSRGYHTTTTEGVQQHQINRKSVAEMNRRL</sequence>
<feature type="domain" description="CCHC-type" evidence="3">
    <location>
        <begin position="141"/>
        <end position="157"/>
    </location>
</feature>
<evidence type="ECO:0000313" key="4">
    <source>
        <dbReference type="EMBL" id="KYM94611.1"/>
    </source>
</evidence>
<dbReference type="STRING" id="456900.A0A151I8J0"/>
<keyword evidence="1" id="KW-0863">Zinc-finger</keyword>
<evidence type="ECO:0000313" key="5">
    <source>
        <dbReference type="Proteomes" id="UP000078542"/>
    </source>
</evidence>
<protein>
    <submittedName>
        <fullName evidence="4">Copia protein</fullName>
    </submittedName>
</protein>
<dbReference type="Pfam" id="PF00098">
    <property type="entry name" value="zf-CCHC"/>
    <property type="match status" value="1"/>
</dbReference>
<reference evidence="4 5" key="1">
    <citation type="submission" date="2016-03" db="EMBL/GenBank/DDBJ databases">
        <title>Cyphomyrmex costatus WGS genome.</title>
        <authorList>
            <person name="Nygaard S."/>
            <person name="Hu H."/>
            <person name="Boomsma J."/>
            <person name="Zhang G."/>
        </authorList>
    </citation>
    <scope>NUCLEOTIDE SEQUENCE [LARGE SCALE GENOMIC DNA]</scope>
    <source>
        <strain evidence="4">MS0001</strain>
        <tissue evidence="4">Whole body</tissue>
    </source>
</reference>
<keyword evidence="1" id="KW-0862">Zinc</keyword>
<evidence type="ECO:0000259" key="3">
    <source>
        <dbReference type="PROSITE" id="PS50158"/>
    </source>
</evidence>
<feature type="region of interest" description="Disordered" evidence="2">
    <location>
        <begin position="154"/>
        <end position="225"/>
    </location>
</feature>
<gene>
    <name evidence="4" type="ORF">ALC62_14753</name>
</gene>
<evidence type="ECO:0000256" key="1">
    <source>
        <dbReference type="PROSITE-ProRule" id="PRU00047"/>
    </source>
</evidence>
<evidence type="ECO:0000256" key="2">
    <source>
        <dbReference type="SAM" id="MobiDB-lite"/>
    </source>
</evidence>
<dbReference type="SUPFAM" id="SSF57756">
    <property type="entry name" value="Retrovirus zinc finger-like domains"/>
    <property type="match status" value="1"/>
</dbReference>
<proteinExistence type="predicted"/>
<dbReference type="EMBL" id="KQ978361">
    <property type="protein sequence ID" value="KYM94611.1"/>
    <property type="molecule type" value="Genomic_DNA"/>
</dbReference>
<keyword evidence="1" id="KW-0479">Metal-binding</keyword>
<accession>A0A151I8J0</accession>
<dbReference type="Proteomes" id="UP000078542">
    <property type="component" value="Unassembled WGS sequence"/>
</dbReference>
<dbReference type="InterPro" id="IPR036875">
    <property type="entry name" value="Znf_CCHC_sf"/>
</dbReference>
<feature type="compositionally biased region" description="Low complexity" evidence="2">
    <location>
        <begin position="165"/>
        <end position="178"/>
    </location>
</feature>
<dbReference type="Gene3D" id="4.10.60.10">
    <property type="entry name" value="Zinc finger, CCHC-type"/>
    <property type="match status" value="1"/>
</dbReference>
<dbReference type="Pfam" id="PF14223">
    <property type="entry name" value="Retrotran_gag_2"/>
    <property type="match status" value="1"/>
</dbReference>
<dbReference type="GO" id="GO:0003676">
    <property type="term" value="F:nucleic acid binding"/>
    <property type="evidence" value="ECO:0007669"/>
    <property type="project" value="InterPro"/>
</dbReference>